<dbReference type="InterPro" id="IPR029039">
    <property type="entry name" value="Flavoprotein-like_sf"/>
</dbReference>
<dbReference type="OrthoDB" id="9812295at2"/>
<accession>A0A2T0V392</accession>
<evidence type="ECO:0000259" key="1">
    <source>
        <dbReference type="Pfam" id="PF03358"/>
    </source>
</evidence>
<evidence type="ECO:0000313" key="2">
    <source>
        <dbReference type="EMBL" id="PRY64624.1"/>
    </source>
</evidence>
<dbReference type="SUPFAM" id="SSF52218">
    <property type="entry name" value="Flavoproteins"/>
    <property type="match status" value="1"/>
</dbReference>
<dbReference type="Proteomes" id="UP000237983">
    <property type="component" value="Unassembled WGS sequence"/>
</dbReference>
<dbReference type="InterPro" id="IPR005025">
    <property type="entry name" value="FMN_Rdtase-like_dom"/>
</dbReference>
<dbReference type="Gene3D" id="3.40.50.360">
    <property type="match status" value="1"/>
</dbReference>
<comment type="caution">
    <text evidence="2">The sequence shown here is derived from an EMBL/GenBank/DDBJ whole genome shotgun (WGS) entry which is preliminary data.</text>
</comment>
<organism evidence="2 3">
    <name type="scientific">Glaciihabitans tibetensis</name>
    <dbReference type="NCBI Taxonomy" id="1266600"/>
    <lineage>
        <taxon>Bacteria</taxon>
        <taxon>Bacillati</taxon>
        <taxon>Actinomycetota</taxon>
        <taxon>Actinomycetes</taxon>
        <taxon>Micrococcales</taxon>
        <taxon>Microbacteriaceae</taxon>
        <taxon>Glaciihabitans</taxon>
    </lineage>
</organism>
<reference evidence="2 3" key="1">
    <citation type="submission" date="2018-03" db="EMBL/GenBank/DDBJ databases">
        <title>Genomic Encyclopedia of Type Strains, Phase III (KMG-III): the genomes of soil and plant-associated and newly described type strains.</title>
        <authorList>
            <person name="Whitman W."/>
        </authorList>
    </citation>
    <scope>NUCLEOTIDE SEQUENCE [LARGE SCALE GENOMIC DNA]</scope>
    <source>
        <strain evidence="2 3">CGMCC 1.12484</strain>
    </source>
</reference>
<proteinExistence type="predicted"/>
<dbReference type="AlphaFoldDB" id="A0A2T0V392"/>
<dbReference type="GO" id="GO:0005829">
    <property type="term" value="C:cytosol"/>
    <property type="evidence" value="ECO:0007669"/>
    <property type="project" value="TreeGrafter"/>
</dbReference>
<protein>
    <submittedName>
        <fullName evidence="2">Chromate reductase</fullName>
    </submittedName>
</protein>
<dbReference type="InterPro" id="IPR050712">
    <property type="entry name" value="NAD(P)H-dep_reductase"/>
</dbReference>
<dbReference type="GO" id="GO:0016491">
    <property type="term" value="F:oxidoreductase activity"/>
    <property type="evidence" value="ECO:0007669"/>
    <property type="project" value="InterPro"/>
</dbReference>
<evidence type="ECO:0000313" key="3">
    <source>
        <dbReference type="Proteomes" id="UP000237983"/>
    </source>
</evidence>
<sequence>MTTTYKVGYLVGSLSSVSINRRLALALERLAPARNLELVEIPIAPLPFYSADYDADYPTEAREFKSALESVDAVLLVTPEYNRSVPGVLKNALDFASRPWGQNSFAGKPSAVIGTSIGPIGTAVAQQHLRSILSFLASPEMSQPEAYIQTTDGLISPDGEVTSERTAEFLGSWLEAFHTHIAKSLAPVS</sequence>
<dbReference type="GO" id="GO:0010181">
    <property type="term" value="F:FMN binding"/>
    <property type="evidence" value="ECO:0007669"/>
    <property type="project" value="TreeGrafter"/>
</dbReference>
<name>A0A2T0V392_9MICO</name>
<dbReference type="PANTHER" id="PTHR30543:SF21">
    <property type="entry name" value="NAD(P)H-DEPENDENT FMN REDUCTASE LOT6"/>
    <property type="match status" value="1"/>
</dbReference>
<dbReference type="PANTHER" id="PTHR30543">
    <property type="entry name" value="CHROMATE REDUCTASE"/>
    <property type="match status" value="1"/>
</dbReference>
<dbReference type="RefSeq" id="WP_106214937.1">
    <property type="nucleotide sequence ID" value="NZ_PVTL01000012.1"/>
</dbReference>
<keyword evidence="3" id="KW-1185">Reference proteome</keyword>
<gene>
    <name evidence="2" type="ORF">B0I08_1128</name>
</gene>
<feature type="domain" description="NADPH-dependent FMN reductase-like" evidence="1">
    <location>
        <begin position="6"/>
        <end position="148"/>
    </location>
</feature>
<dbReference type="EMBL" id="PVTL01000012">
    <property type="protein sequence ID" value="PRY64624.1"/>
    <property type="molecule type" value="Genomic_DNA"/>
</dbReference>
<dbReference type="Pfam" id="PF03358">
    <property type="entry name" value="FMN_red"/>
    <property type="match status" value="1"/>
</dbReference>